<sequence>MVLIVIPILIVFIAAIFIIRQMMEDSAIRNIERVQKNMCMNLENEIQDAALRLSHFLYVNDGTITKAAAKTDTYDMEKKRVLSKELDRYFNFAMCPIEDIAAATFFMKNGNYTNLKEDFSISMAEIKGADWYVQALKEKNKVSVGSFNKKITSSKYGQNPFYIAVAISPDIRVDQSGRIETAMLIVVSDLEKTIKSDTKDDSLGNTILLDEKNEVLYDPEGKADLIKGREIKDGQYKFKEEKTGKSYVAVARSVTGTKWRVVNVVRARKITGAFLRTASIMLVIIAALMLLFNIFSHYFLKNIIHPVNDIIQGLKVVQTGNLDVHITPKGQSEIRNMIHSFNQMVRRLKILIKENEQQQLKKQEAEMKALQSQINPHFLVNSLSSIRFMAQVSRFEGIRKMAEALIKILSCSFRSNQSTYTIREELEMLDSFIFLMSIRYSDGFQFEKEVDEKCLDYQIPRLILQPLVENSIVHAFTEKEDIGVIKVSVYEDTEWIYLTVEDNGKGISEAQKKRIFSEEEKEDNYSIGIRNVYTRLKLNYGEDSKFVIDSREGSYTKTKIALKKKVVDK</sequence>
<gene>
    <name evidence="7" type="ORF">BLAHAN_05844</name>
</gene>
<dbReference type="eggNOG" id="COG2972">
    <property type="taxonomic scope" value="Bacteria"/>
</dbReference>
<dbReference type="PROSITE" id="PS50885">
    <property type="entry name" value="HAMP"/>
    <property type="match status" value="1"/>
</dbReference>
<dbReference type="Pfam" id="PF02518">
    <property type="entry name" value="HATPase_c"/>
    <property type="match status" value="1"/>
</dbReference>
<dbReference type="PANTHER" id="PTHR34220:SF7">
    <property type="entry name" value="SENSOR HISTIDINE KINASE YPDA"/>
    <property type="match status" value="1"/>
</dbReference>
<dbReference type="InterPro" id="IPR003660">
    <property type="entry name" value="HAMP_dom"/>
</dbReference>
<dbReference type="SUPFAM" id="SSF158472">
    <property type="entry name" value="HAMP domain-like"/>
    <property type="match status" value="1"/>
</dbReference>
<dbReference type="Pfam" id="PF00672">
    <property type="entry name" value="HAMP"/>
    <property type="match status" value="1"/>
</dbReference>
<dbReference type="SMART" id="SM00387">
    <property type="entry name" value="HATPase_c"/>
    <property type="match status" value="1"/>
</dbReference>
<dbReference type="SMART" id="SM00304">
    <property type="entry name" value="HAMP"/>
    <property type="match status" value="1"/>
</dbReference>
<dbReference type="AlphaFoldDB" id="C9L8X2"/>
<keyword evidence="2" id="KW-0597">Phosphoprotein</keyword>
<evidence type="ECO:0000256" key="2">
    <source>
        <dbReference type="ARBA" id="ARBA00022553"/>
    </source>
</evidence>
<evidence type="ECO:0000256" key="1">
    <source>
        <dbReference type="ARBA" id="ARBA00004370"/>
    </source>
</evidence>
<feature type="transmembrane region" description="Helical" evidence="5">
    <location>
        <begin position="6"/>
        <end position="23"/>
    </location>
</feature>
<evidence type="ECO:0000256" key="5">
    <source>
        <dbReference type="SAM" id="Phobius"/>
    </source>
</evidence>
<dbReference type="GO" id="GO:0000155">
    <property type="term" value="F:phosphorelay sensor kinase activity"/>
    <property type="evidence" value="ECO:0007669"/>
    <property type="project" value="InterPro"/>
</dbReference>
<dbReference type="HOGENOM" id="CLU_020473_6_1_9"/>
<keyword evidence="5" id="KW-0472">Membrane</keyword>
<dbReference type="InterPro" id="IPR036890">
    <property type="entry name" value="HATPase_C_sf"/>
</dbReference>
<keyword evidence="3" id="KW-0808">Transferase</keyword>
<name>C9L8X2_BLAHA</name>
<dbReference type="SUPFAM" id="SSF55874">
    <property type="entry name" value="ATPase domain of HSP90 chaperone/DNA topoisomerase II/histidine kinase"/>
    <property type="match status" value="1"/>
</dbReference>
<dbReference type="EMBL" id="ABYU02000021">
    <property type="protein sequence ID" value="EEX21422.1"/>
    <property type="molecule type" value="Genomic_DNA"/>
</dbReference>
<dbReference type="InterPro" id="IPR010559">
    <property type="entry name" value="Sig_transdc_His_kin_internal"/>
</dbReference>
<keyword evidence="5" id="KW-1133">Transmembrane helix</keyword>
<reference evidence="7" key="1">
    <citation type="submission" date="2009-09" db="EMBL/GenBank/DDBJ databases">
        <authorList>
            <person name="Weinstock G."/>
            <person name="Sodergren E."/>
            <person name="Clifton S."/>
            <person name="Fulton L."/>
            <person name="Fulton B."/>
            <person name="Courtney L."/>
            <person name="Fronick C."/>
            <person name="Harrison M."/>
            <person name="Strong C."/>
            <person name="Farmer C."/>
            <person name="Delahaunty K."/>
            <person name="Markovic C."/>
            <person name="Hall O."/>
            <person name="Minx P."/>
            <person name="Tomlinson C."/>
            <person name="Mitreva M."/>
            <person name="Nelson J."/>
            <person name="Hou S."/>
            <person name="Wollam A."/>
            <person name="Pepin K.H."/>
            <person name="Johnson M."/>
            <person name="Bhonagiri V."/>
            <person name="Nash W.E."/>
            <person name="Warren W."/>
            <person name="Chinwalla A."/>
            <person name="Mardis E.R."/>
            <person name="Wilson R.K."/>
        </authorList>
    </citation>
    <scope>NUCLEOTIDE SEQUENCE [LARGE SCALE GENOMIC DNA]</scope>
    <source>
        <strain evidence="7">DSM 20583</strain>
    </source>
</reference>
<feature type="transmembrane region" description="Helical" evidence="5">
    <location>
        <begin position="278"/>
        <end position="300"/>
    </location>
</feature>
<keyword evidence="8" id="KW-1185">Reference proteome</keyword>
<dbReference type="KEGG" id="bhan:CGC63_00275"/>
<comment type="caution">
    <text evidence="7">The sequence shown here is derived from an EMBL/GenBank/DDBJ whole genome shotgun (WGS) entry which is preliminary data.</text>
</comment>
<evidence type="ECO:0000256" key="4">
    <source>
        <dbReference type="ARBA" id="ARBA00022777"/>
    </source>
</evidence>
<dbReference type="InterPro" id="IPR050640">
    <property type="entry name" value="Bact_2-comp_sensor_kinase"/>
</dbReference>
<dbReference type="Proteomes" id="UP000003755">
    <property type="component" value="Unassembled WGS sequence"/>
</dbReference>
<dbReference type="Gene3D" id="6.10.340.10">
    <property type="match status" value="1"/>
</dbReference>
<evidence type="ECO:0000256" key="3">
    <source>
        <dbReference type="ARBA" id="ARBA00022679"/>
    </source>
</evidence>
<dbReference type="PANTHER" id="PTHR34220">
    <property type="entry name" value="SENSOR HISTIDINE KINASE YPDA"/>
    <property type="match status" value="1"/>
</dbReference>
<comment type="subcellular location">
    <subcellularLocation>
        <location evidence="1">Membrane</location>
    </subcellularLocation>
</comment>
<feature type="domain" description="HAMP" evidence="6">
    <location>
        <begin position="301"/>
        <end position="353"/>
    </location>
</feature>
<dbReference type="GO" id="GO:0016020">
    <property type="term" value="C:membrane"/>
    <property type="evidence" value="ECO:0007669"/>
    <property type="project" value="UniProtKB-SubCell"/>
</dbReference>
<evidence type="ECO:0000313" key="7">
    <source>
        <dbReference type="EMBL" id="EEX21422.1"/>
    </source>
</evidence>
<accession>C9L8X2</accession>
<evidence type="ECO:0000313" key="8">
    <source>
        <dbReference type="Proteomes" id="UP000003755"/>
    </source>
</evidence>
<keyword evidence="5" id="KW-0812">Transmembrane</keyword>
<protein>
    <submittedName>
        <fullName evidence="7">ATPase/histidine kinase/DNA gyrase B/HSP90 domain protein</fullName>
    </submittedName>
</protein>
<evidence type="ECO:0000259" key="6">
    <source>
        <dbReference type="PROSITE" id="PS50885"/>
    </source>
</evidence>
<dbReference type="CDD" id="cd06225">
    <property type="entry name" value="HAMP"/>
    <property type="match status" value="1"/>
</dbReference>
<dbReference type="STRING" id="537007.BLAHAN_05844"/>
<dbReference type="InterPro" id="IPR003594">
    <property type="entry name" value="HATPase_dom"/>
</dbReference>
<dbReference type="Gene3D" id="3.30.565.10">
    <property type="entry name" value="Histidine kinase-like ATPase, C-terminal domain"/>
    <property type="match status" value="1"/>
</dbReference>
<dbReference type="Pfam" id="PF06580">
    <property type="entry name" value="His_kinase"/>
    <property type="match status" value="1"/>
</dbReference>
<keyword evidence="4 7" id="KW-0418">Kinase</keyword>
<organism evidence="7 8">
    <name type="scientific">Blautia hansenii DSM 20583</name>
    <dbReference type="NCBI Taxonomy" id="537007"/>
    <lineage>
        <taxon>Bacteria</taxon>
        <taxon>Bacillati</taxon>
        <taxon>Bacillota</taxon>
        <taxon>Clostridia</taxon>
        <taxon>Lachnospirales</taxon>
        <taxon>Lachnospiraceae</taxon>
        <taxon>Blautia</taxon>
    </lineage>
</organism>
<proteinExistence type="predicted"/>